<evidence type="ECO:0000256" key="1">
    <source>
        <dbReference type="SAM" id="MobiDB-lite"/>
    </source>
</evidence>
<dbReference type="Proteomes" id="UP000694843">
    <property type="component" value="Unplaced"/>
</dbReference>
<feature type="compositionally biased region" description="Polar residues" evidence="1">
    <location>
        <begin position="55"/>
        <end position="64"/>
    </location>
</feature>
<feature type="compositionally biased region" description="Polar residues" evidence="1">
    <location>
        <begin position="677"/>
        <end position="699"/>
    </location>
</feature>
<name>A0A8B7N235_HYAAZ</name>
<evidence type="ECO:0000313" key="3">
    <source>
        <dbReference type="RefSeq" id="XP_018007891.1"/>
    </source>
</evidence>
<feature type="region of interest" description="Disordered" evidence="1">
    <location>
        <begin position="518"/>
        <end position="541"/>
    </location>
</feature>
<dbReference type="KEGG" id="hazt:108665626"/>
<feature type="compositionally biased region" description="Low complexity" evidence="1">
    <location>
        <begin position="291"/>
        <end position="309"/>
    </location>
</feature>
<dbReference type="GeneID" id="108665626"/>
<feature type="compositionally biased region" description="Acidic residues" evidence="1">
    <location>
        <begin position="384"/>
        <end position="399"/>
    </location>
</feature>
<accession>A0A8B7N235</accession>
<protein>
    <submittedName>
        <fullName evidence="3">Uncharacterized protein LOC108665626 isoform X1</fullName>
    </submittedName>
</protein>
<dbReference type="OrthoDB" id="8300716at2759"/>
<feature type="region of interest" description="Disordered" evidence="1">
    <location>
        <begin position="676"/>
        <end position="716"/>
    </location>
</feature>
<feature type="region of interest" description="Disordered" evidence="1">
    <location>
        <begin position="430"/>
        <end position="458"/>
    </location>
</feature>
<feature type="compositionally biased region" description="Polar residues" evidence="1">
    <location>
        <begin position="518"/>
        <end position="531"/>
    </location>
</feature>
<feature type="compositionally biased region" description="Low complexity" evidence="1">
    <location>
        <begin position="200"/>
        <end position="217"/>
    </location>
</feature>
<organism evidence="2 3">
    <name type="scientific">Hyalella azteca</name>
    <name type="common">Amphipod</name>
    <dbReference type="NCBI Taxonomy" id="294128"/>
    <lineage>
        <taxon>Eukaryota</taxon>
        <taxon>Metazoa</taxon>
        <taxon>Ecdysozoa</taxon>
        <taxon>Arthropoda</taxon>
        <taxon>Crustacea</taxon>
        <taxon>Multicrustacea</taxon>
        <taxon>Malacostraca</taxon>
        <taxon>Eumalacostraca</taxon>
        <taxon>Peracarida</taxon>
        <taxon>Amphipoda</taxon>
        <taxon>Senticaudata</taxon>
        <taxon>Talitrida</taxon>
        <taxon>Talitroidea</taxon>
        <taxon>Hyalellidae</taxon>
        <taxon>Hyalella</taxon>
    </lineage>
</organism>
<feature type="compositionally biased region" description="Polar residues" evidence="1">
    <location>
        <begin position="258"/>
        <end position="279"/>
    </location>
</feature>
<reference evidence="3" key="1">
    <citation type="submission" date="2025-08" db="UniProtKB">
        <authorList>
            <consortium name="RefSeq"/>
        </authorList>
    </citation>
    <scope>IDENTIFICATION</scope>
    <source>
        <tissue evidence="3">Whole organism</tissue>
    </source>
</reference>
<keyword evidence="2" id="KW-1185">Reference proteome</keyword>
<feature type="region of interest" description="Disordered" evidence="1">
    <location>
        <begin position="51"/>
        <end position="92"/>
    </location>
</feature>
<feature type="region of interest" description="Disordered" evidence="1">
    <location>
        <begin position="254"/>
        <end position="340"/>
    </location>
</feature>
<gene>
    <name evidence="3" type="primary">LOC108665626</name>
</gene>
<proteinExistence type="predicted"/>
<evidence type="ECO:0000313" key="2">
    <source>
        <dbReference type="Proteomes" id="UP000694843"/>
    </source>
</evidence>
<feature type="region of interest" description="Disordered" evidence="1">
    <location>
        <begin position="189"/>
        <end position="226"/>
    </location>
</feature>
<dbReference type="AlphaFoldDB" id="A0A8B7N235"/>
<dbReference type="RefSeq" id="XP_018007891.1">
    <property type="nucleotide sequence ID" value="XM_018152402.2"/>
</dbReference>
<feature type="compositionally biased region" description="Polar residues" evidence="1">
    <location>
        <begin position="449"/>
        <end position="458"/>
    </location>
</feature>
<feature type="region of interest" description="Disordered" evidence="1">
    <location>
        <begin position="373"/>
        <end position="407"/>
    </location>
</feature>
<sequence length="745" mass="79181">MLNMHQGMGGLLHDPVVGVVGEDGKMPPMQCHPPFSMASLSSELGKIVGRIPGLTSDSPYSSGPHTPATPAGGHNPVDVVPETSSRTAAVSVGESPALGDACAAGGDATDCNIVTPSGADVVPVACTPSEGPATNTLVSPAHEAALTSAPGAISSSVLPCVAPPAALGTEPRRVSRFQVTKVNEASTPVLASPAAPQPPSIIGGAVASPASPSSAPPGWGGDAPSVKRGRFAVTKVQDLSPSTAAVPSPVTEIGAQRSPFTPQQQPSVPQSAMAHQSFIQTAPPQTPQPSLPLQQPQHQPQSQRHPQQATEMTRHNGCPPTHLPLQGHSSGGLGLSPSPLFTSDDLGQPMTQEAVSSPHARWRVPLNDPRRKYFSPNRRFCSKDEDEDSGDEASDEEEPFTSNALPVSARLHRSRLQSKRLLMHHPSYFTAHDEGRSRSKPRIQKTRNFELSSSVEDSTSVAGNTRKIVPQKTQPLAVPNFQYQNMNFSRVDPAESLLSPPPQLWRAKSLVCMRDASTASPPLASSFTGQGPPTPPPRRRRNLLRNSMSVQNVHSHVEASSPLDHHVKLSPAHRRLVYDDTPSLGSGSPLLDVQGHLGANYHTVHASPFSVFGTSPPPRPPSPKYLRPALDSMYHTIQSAGSFSEYDRSSRLGRTTSHGSLRGPALAHWSNKHSLDCSDSSGSINDNLDAMSRQTQSRPHASPRTRHPHSGLPDKNIPDCTLLEHFLLPPVPDPRSAALRPLAPR</sequence>